<evidence type="ECO:0000313" key="3">
    <source>
        <dbReference type="Proteomes" id="UP000709295"/>
    </source>
</evidence>
<sequence length="144" mass="15844">MSVTIGNRLAYDVFGDVDALFMNLAADASDPAENAESLSVQNGRVPNDISAELRVTENRIEAAKHELIAAEEKRADVLRLELAHYPDVCRGRRTRSQEGCPEYGWEAVQTEDGWVLGTESGINPKMSPGMPDRDMDTPGVAYMM</sequence>
<keyword evidence="1" id="KW-0175">Coiled coil</keyword>
<organism evidence="2 3">
    <name type="scientific">Phytophthora aleatoria</name>
    <dbReference type="NCBI Taxonomy" id="2496075"/>
    <lineage>
        <taxon>Eukaryota</taxon>
        <taxon>Sar</taxon>
        <taxon>Stramenopiles</taxon>
        <taxon>Oomycota</taxon>
        <taxon>Peronosporomycetes</taxon>
        <taxon>Peronosporales</taxon>
        <taxon>Peronosporaceae</taxon>
        <taxon>Phytophthora</taxon>
    </lineage>
</organism>
<feature type="coiled-coil region" evidence="1">
    <location>
        <begin position="53"/>
        <end position="80"/>
    </location>
</feature>
<dbReference type="Proteomes" id="UP000709295">
    <property type="component" value="Unassembled WGS sequence"/>
</dbReference>
<evidence type="ECO:0000313" key="2">
    <source>
        <dbReference type="EMBL" id="KAG6941761.1"/>
    </source>
</evidence>
<dbReference type="EMBL" id="JAENGY010003450">
    <property type="protein sequence ID" value="KAG6941761.1"/>
    <property type="molecule type" value="Genomic_DNA"/>
</dbReference>
<protein>
    <submittedName>
        <fullName evidence="2">Uncharacterized protein</fullName>
    </submittedName>
</protein>
<gene>
    <name evidence="2" type="ORF">JG688_00018501</name>
</gene>
<comment type="caution">
    <text evidence="2">The sequence shown here is derived from an EMBL/GenBank/DDBJ whole genome shotgun (WGS) entry which is preliminary data.</text>
</comment>
<evidence type="ECO:0000256" key="1">
    <source>
        <dbReference type="SAM" id="Coils"/>
    </source>
</evidence>
<dbReference type="AlphaFoldDB" id="A0A8J5M0L0"/>
<reference evidence="2" key="1">
    <citation type="submission" date="2021-01" db="EMBL/GenBank/DDBJ databases">
        <title>Phytophthora aleatoria, a newly-described species from Pinus radiata is distinct from Phytophthora cactorum isolates based on comparative genomics.</title>
        <authorList>
            <person name="Mcdougal R."/>
            <person name="Panda P."/>
            <person name="Williams N."/>
            <person name="Studholme D.J."/>
        </authorList>
    </citation>
    <scope>NUCLEOTIDE SEQUENCE</scope>
    <source>
        <strain evidence="2">NZFS 4037</strain>
    </source>
</reference>
<keyword evidence="3" id="KW-1185">Reference proteome</keyword>
<accession>A0A8J5M0L0</accession>
<proteinExistence type="predicted"/>
<name>A0A8J5M0L0_9STRA</name>